<protein>
    <recommendedName>
        <fullName evidence="4">RcnB family protein</fullName>
    </recommendedName>
</protein>
<dbReference type="InterPro" id="IPR024572">
    <property type="entry name" value="RcnB"/>
</dbReference>
<keyword evidence="3" id="KW-1185">Reference proteome</keyword>
<reference evidence="2 3" key="1">
    <citation type="submission" date="2018-11" db="EMBL/GenBank/DDBJ databases">
        <authorList>
            <person name="Jang G.I."/>
            <person name="Hwang C.Y."/>
        </authorList>
    </citation>
    <scope>NUCLEOTIDE SEQUENCE [LARGE SCALE GENOMIC DNA]</scope>
    <source>
        <strain evidence="2 3">SSM26</strain>
    </source>
</reference>
<organism evidence="2 3">
    <name type="scientific">Pseudomonas neustonica</name>
    <dbReference type="NCBI Taxonomy" id="2487346"/>
    <lineage>
        <taxon>Bacteria</taxon>
        <taxon>Pseudomonadati</taxon>
        <taxon>Pseudomonadota</taxon>
        <taxon>Gammaproteobacteria</taxon>
        <taxon>Pseudomonadales</taxon>
        <taxon>Pseudomonadaceae</taxon>
        <taxon>Pseudomonas</taxon>
    </lineage>
</organism>
<dbReference type="EMBL" id="RKKU01000032">
    <property type="protein sequence ID" value="ROZ81237.1"/>
    <property type="molecule type" value="Genomic_DNA"/>
</dbReference>
<dbReference type="RefSeq" id="WP_123891151.1">
    <property type="nucleotide sequence ID" value="NZ_RKKU01000032.1"/>
</dbReference>
<keyword evidence="1" id="KW-0732">Signal</keyword>
<gene>
    <name evidence="2" type="ORF">EF096_17965</name>
</gene>
<accession>A0ABX9XE12</accession>
<dbReference type="Gene3D" id="3.10.450.160">
    <property type="entry name" value="inner membrane protein cigr"/>
    <property type="match status" value="1"/>
</dbReference>
<name>A0ABX9XE12_9PSED</name>
<comment type="caution">
    <text evidence="2">The sequence shown here is derived from an EMBL/GenBank/DDBJ whole genome shotgun (WGS) entry which is preliminary data.</text>
</comment>
<feature type="chain" id="PRO_5047507309" description="RcnB family protein" evidence="1">
    <location>
        <begin position="25"/>
        <end position="134"/>
    </location>
</feature>
<evidence type="ECO:0008006" key="4">
    <source>
        <dbReference type="Google" id="ProtNLM"/>
    </source>
</evidence>
<dbReference type="NCBIfam" id="NF040487">
    <property type="entry name" value="T3SS_CigR_fam"/>
    <property type="match status" value="1"/>
</dbReference>
<proteinExistence type="predicted"/>
<evidence type="ECO:0000313" key="2">
    <source>
        <dbReference type="EMBL" id="ROZ81237.1"/>
    </source>
</evidence>
<sequence>MKASRHLIIAASMAILTLAPALQAKPHNETGQGHQPDPRSQADTRINIDSQLIRDIFRDNSRYAGQVDRLPPGIQRNLERGKALPPGIAKRLDPRLSRLLPSYSGYDWRQVGDNAVLVRSATGLIEAVINGILN</sequence>
<evidence type="ECO:0000313" key="3">
    <source>
        <dbReference type="Proteomes" id="UP000275199"/>
    </source>
</evidence>
<dbReference type="Proteomes" id="UP000275199">
    <property type="component" value="Unassembled WGS sequence"/>
</dbReference>
<evidence type="ECO:0000256" key="1">
    <source>
        <dbReference type="SAM" id="SignalP"/>
    </source>
</evidence>
<dbReference type="Pfam" id="PF11776">
    <property type="entry name" value="RcnB"/>
    <property type="match status" value="1"/>
</dbReference>
<feature type="signal peptide" evidence="1">
    <location>
        <begin position="1"/>
        <end position="24"/>
    </location>
</feature>